<reference evidence="3 4" key="1">
    <citation type="submission" date="2019-04" db="EMBL/GenBank/DDBJ databases">
        <authorList>
            <person name="Alioto T."/>
            <person name="Alioto T."/>
        </authorList>
    </citation>
    <scope>NUCLEOTIDE SEQUENCE [LARGE SCALE GENOMIC DNA]</scope>
</reference>
<feature type="transmembrane region" description="Helical" evidence="1">
    <location>
        <begin position="65"/>
        <end position="87"/>
    </location>
</feature>
<gene>
    <name evidence="2" type="ORF">GHT09_013086</name>
    <name evidence="3" type="ORF">MONAX_5E010313</name>
</gene>
<accession>A0A5E4D5A1</accession>
<reference evidence="2" key="2">
    <citation type="submission" date="2020-08" db="EMBL/GenBank/DDBJ databases">
        <authorList>
            <person name="Shumante A."/>
            <person name="Zimin A.V."/>
            <person name="Puiu D."/>
            <person name="Salzberg S.L."/>
        </authorList>
    </citation>
    <scope>NUCLEOTIDE SEQUENCE</scope>
    <source>
        <strain evidence="2">WC2-LM</strain>
        <tissue evidence="2">Liver</tissue>
    </source>
</reference>
<dbReference type="Proteomes" id="UP000662637">
    <property type="component" value="Unassembled WGS sequence"/>
</dbReference>
<name>A0A5E4D5A1_MARMO</name>
<evidence type="ECO:0000313" key="3">
    <source>
        <dbReference type="EMBL" id="VTJ89168.1"/>
    </source>
</evidence>
<dbReference type="EMBL" id="WJEC01002772">
    <property type="protein sequence ID" value="KAF7475920.1"/>
    <property type="molecule type" value="Genomic_DNA"/>
</dbReference>
<dbReference type="EMBL" id="CABDUW010003386">
    <property type="protein sequence ID" value="VTJ89168.1"/>
    <property type="molecule type" value="Genomic_DNA"/>
</dbReference>
<organism evidence="3 4">
    <name type="scientific">Marmota monax</name>
    <name type="common">Woodchuck</name>
    <dbReference type="NCBI Taxonomy" id="9995"/>
    <lineage>
        <taxon>Eukaryota</taxon>
        <taxon>Metazoa</taxon>
        <taxon>Chordata</taxon>
        <taxon>Craniata</taxon>
        <taxon>Vertebrata</taxon>
        <taxon>Euteleostomi</taxon>
        <taxon>Mammalia</taxon>
        <taxon>Eutheria</taxon>
        <taxon>Euarchontoglires</taxon>
        <taxon>Glires</taxon>
        <taxon>Rodentia</taxon>
        <taxon>Sciuromorpha</taxon>
        <taxon>Sciuridae</taxon>
        <taxon>Xerinae</taxon>
        <taxon>Marmotini</taxon>
        <taxon>Marmota</taxon>
    </lineage>
</organism>
<sequence length="98" mass="11219">MTAVVSWVRLEETCKVSPWTINNTFSLLLQIRGTNAGWTLGYMLNMTNMIPAEQPFTAPLSHSTYVFLMFFFSLLLAIEITAALFILNKPAHFWEEMV</sequence>
<proteinExistence type="predicted"/>
<keyword evidence="1" id="KW-0812">Transmembrane</keyword>
<evidence type="ECO:0000313" key="4">
    <source>
        <dbReference type="Proteomes" id="UP000335636"/>
    </source>
</evidence>
<dbReference type="AlphaFoldDB" id="A0A5E4D5A1"/>
<keyword evidence="1" id="KW-1133">Transmembrane helix</keyword>
<protein>
    <submittedName>
        <fullName evidence="3">Uncharacterized protein</fullName>
    </submittedName>
</protein>
<dbReference type="Proteomes" id="UP000335636">
    <property type="component" value="Unassembled WGS sequence"/>
</dbReference>
<keyword evidence="4" id="KW-1185">Reference proteome</keyword>
<keyword evidence="1" id="KW-0472">Membrane</keyword>
<evidence type="ECO:0000256" key="1">
    <source>
        <dbReference type="SAM" id="Phobius"/>
    </source>
</evidence>
<dbReference type="Gene3D" id="3.30.420.40">
    <property type="match status" value="1"/>
</dbReference>
<evidence type="ECO:0000313" key="2">
    <source>
        <dbReference type="EMBL" id="KAF7475920.1"/>
    </source>
</evidence>